<accession>A0A9D1CYD2</accession>
<keyword evidence="1" id="KW-1133">Transmembrane helix</keyword>
<evidence type="ECO:0000259" key="2">
    <source>
        <dbReference type="Pfam" id="PF00149"/>
    </source>
</evidence>
<organism evidence="3 4">
    <name type="scientific">Candidatus Coprosoma intestinipullorum</name>
    <dbReference type="NCBI Taxonomy" id="2840752"/>
    <lineage>
        <taxon>Bacteria</taxon>
        <taxon>Bacillati</taxon>
        <taxon>Bacillota</taxon>
        <taxon>Bacillota incertae sedis</taxon>
        <taxon>Candidatus Coprosoma</taxon>
    </lineage>
</organism>
<dbReference type="InterPro" id="IPR004843">
    <property type="entry name" value="Calcineurin-like_PHP"/>
</dbReference>
<dbReference type="Gene3D" id="3.60.21.10">
    <property type="match status" value="1"/>
</dbReference>
<evidence type="ECO:0000313" key="3">
    <source>
        <dbReference type="EMBL" id="HIQ90888.1"/>
    </source>
</evidence>
<dbReference type="GO" id="GO:0009245">
    <property type="term" value="P:lipid A biosynthetic process"/>
    <property type="evidence" value="ECO:0007669"/>
    <property type="project" value="TreeGrafter"/>
</dbReference>
<dbReference type="GO" id="GO:0008758">
    <property type="term" value="F:UDP-2,3-diacylglucosamine hydrolase activity"/>
    <property type="evidence" value="ECO:0007669"/>
    <property type="project" value="TreeGrafter"/>
</dbReference>
<reference evidence="3" key="2">
    <citation type="journal article" date="2021" name="PeerJ">
        <title>Extensive microbial diversity within the chicken gut microbiome revealed by metagenomics and culture.</title>
        <authorList>
            <person name="Gilroy R."/>
            <person name="Ravi A."/>
            <person name="Getino M."/>
            <person name="Pursley I."/>
            <person name="Horton D.L."/>
            <person name="Alikhan N.F."/>
            <person name="Baker D."/>
            <person name="Gharbi K."/>
            <person name="Hall N."/>
            <person name="Watson M."/>
            <person name="Adriaenssens E.M."/>
            <person name="Foster-Nyarko E."/>
            <person name="Jarju S."/>
            <person name="Secka A."/>
            <person name="Antonio M."/>
            <person name="Oren A."/>
            <person name="Chaudhuri R.R."/>
            <person name="La Ragione R."/>
            <person name="Hildebrand F."/>
            <person name="Pallen M.J."/>
        </authorList>
    </citation>
    <scope>NUCLEOTIDE SEQUENCE</scope>
    <source>
        <strain evidence="3">CHK147-3167</strain>
    </source>
</reference>
<dbReference type="CDD" id="cd07385">
    <property type="entry name" value="MPP_YkuE_C"/>
    <property type="match status" value="1"/>
</dbReference>
<dbReference type="Proteomes" id="UP000886786">
    <property type="component" value="Unassembled WGS sequence"/>
</dbReference>
<evidence type="ECO:0000256" key="1">
    <source>
        <dbReference type="SAM" id="Phobius"/>
    </source>
</evidence>
<dbReference type="InterPro" id="IPR051158">
    <property type="entry name" value="Metallophosphoesterase_sf"/>
</dbReference>
<evidence type="ECO:0000313" key="4">
    <source>
        <dbReference type="Proteomes" id="UP000886786"/>
    </source>
</evidence>
<proteinExistence type="predicted"/>
<dbReference type="Pfam" id="PF00149">
    <property type="entry name" value="Metallophos"/>
    <property type="match status" value="1"/>
</dbReference>
<dbReference type="InterPro" id="IPR029052">
    <property type="entry name" value="Metallo-depent_PP-like"/>
</dbReference>
<dbReference type="PANTHER" id="PTHR31302">
    <property type="entry name" value="TRANSMEMBRANE PROTEIN WITH METALLOPHOSPHOESTERASE DOMAIN-RELATED"/>
    <property type="match status" value="1"/>
</dbReference>
<dbReference type="EMBL" id="DVFV01000085">
    <property type="protein sequence ID" value="HIQ90888.1"/>
    <property type="molecule type" value="Genomic_DNA"/>
</dbReference>
<dbReference type="GO" id="GO:0016020">
    <property type="term" value="C:membrane"/>
    <property type="evidence" value="ECO:0007669"/>
    <property type="project" value="GOC"/>
</dbReference>
<comment type="caution">
    <text evidence="3">The sequence shown here is derived from an EMBL/GenBank/DDBJ whole genome shotgun (WGS) entry which is preliminary data.</text>
</comment>
<keyword evidence="1" id="KW-0812">Transmembrane</keyword>
<dbReference type="PANTHER" id="PTHR31302:SF25">
    <property type="entry name" value="PHOSPHOESTERASE"/>
    <property type="match status" value="1"/>
</dbReference>
<feature type="transmembrane region" description="Helical" evidence="1">
    <location>
        <begin position="5"/>
        <end position="26"/>
    </location>
</feature>
<sequence>MKKHLFLKIFILLMVIIGLIIAYSHFIATQMITLHEYKITNPNITENFDGFKILHITDIHYGRMFDKGKLDRLVKSINEQEPDIVVLTGDLIDKDTNLTTSMADELGNGLKKIKANVAKYAITGNHDYKFDEWQNIIENGGFENLNNTYDTIYKNGYSSILIAGVSTAEDKQNINDKLTSTIDYINSFENGGPIYKILLIHEPDLIDNLNNNKFDLILAGHTHNGQVRLPFLPPIILPENGQKYPGPFYKIGNTDMYVSNGLGVSTIDFRLFNTPSYNIYRLTNK</sequence>
<keyword evidence="1" id="KW-0472">Membrane</keyword>
<gene>
    <name evidence="3" type="ORF">IAB27_04615</name>
</gene>
<protein>
    <submittedName>
        <fullName evidence="3">Metallophosphoesterase</fullName>
    </submittedName>
</protein>
<reference evidence="3" key="1">
    <citation type="submission" date="2020-10" db="EMBL/GenBank/DDBJ databases">
        <authorList>
            <person name="Gilroy R."/>
        </authorList>
    </citation>
    <scope>NUCLEOTIDE SEQUENCE</scope>
    <source>
        <strain evidence="3">CHK147-3167</strain>
    </source>
</reference>
<dbReference type="AlphaFoldDB" id="A0A9D1CYD2"/>
<dbReference type="SUPFAM" id="SSF56300">
    <property type="entry name" value="Metallo-dependent phosphatases"/>
    <property type="match status" value="1"/>
</dbReference>
<feature type="domain" description="Calcineurin-like phosphoesterase" evidence="2">
    <location>
        <begin position="51"/>
        <end position="224"/>
    </location>
</feature>
<name>A0A9D1CYD2_9FIRM</name>